<evidence type="ECO:0000256" key="2">
    <source>
        <dbReference type="RuleBase" id="RU003749"/>
    </source>
</evidence>
<evidence type="ECO:0000259" key="3">
    <source>
        <dbReference type="PROSITE" id="PS50801"/>
    </source>
</evidence>
<dbReference type="EMBL" id="JBHMCF010000061">
    <property type="protein sequence ID" value="MFB9477205.1"/>
    <property type="molecule type" value="Genomic_DNA"/>
</dbReference>
<organism evidence="4 5">
    <name type="scientific">Nonomuraea salmonea</name>
    <dbReference type="NCBI Taxonomy" id="46181"/>
    <lineage>
        <taxon>Bacteria</taxon>
        <taxon>Bacillati</taxon>
        <taxon>Actinomycetota</taxon>
        <taxon>Actinomycetes</taxon>
        <taxon>Streptosporangiales</taxon>
        <taxon>Streptosporangiaceae</taxon>
        <taxon>Nonomuraea</taxon>
    </lineage>
</organism>
<sequence>MQHDHGLTVTYQPHSARIHVLVVSGDLDHHTSSRLLAALDDVTFAPGDALVVDLSALTFCDSTGVSILVTAHQRAREAGARAALAGLAPDIAHVFKIMGLDRLLSFHDTTADAIAALG</sequence>
<reference evidence="4 5" key="1">
    <citation type="submission" date="2024-09" db="EMBL/GenBank/DDBJ databases">
        <authorList>
            <person name="Sun Q."/>
            <person name="Mori K."/>
        </authorList>
    </citation>
    <scope>NUCLEOTIDE SEQUENCE [LARGE SCALE GENOMIC DNA]</scope>
    <source>
        <strain evidence="4 5">JCM 3324</strain>
    </source>
</reference>
<dbReference type="NCBIfam" id="TIGR00377">
    <property type="entry name" value="ant_ant_sig"/>
    <property type="match status" value="1"/>
</dbReference>
<accession>A0ABV5P3S4</accession>
<dbReference type="Pfam" id="PF01740">
    <property type="entry name" value="STAS"/>
    <property type="match status" value="1"/>
</dbReference>
<dbReference type="RefSeq" id="WP_345405955.1">
    <property type="nucleotide sequence ID" value="NZ_BAAAXS010000001.1"/>
</dbReference>
<comment type="similarity">
    <text evidence="1 2">Belongs to the anti-sigma-factor antagonist family.</text>
</comment>
<evidence type="ECO:0000313" key="5">
    <source>
        <dbReference type="Proteomes" id="UP001589568"/>
    </source>
</evidence>
<dbReference type="CDD" id="cd07043">
    <property type="entry name" value="STAS_anti-anti-sigma_factors"/>
    <property type="match status" value="1"/>
</dbReference>
<dbReference type="SUPFAM" id="SSF52091">
    <property type="entry name" value="SpoIIaa-like"/>
    <property type="match status" value="1"/>
</dbReference>
<keyword evidence="5" id="KW-1185">Reference proteome</keyword>
<protein>
    <recommendedName>
        <fullName evidence="2">Anti-sigma factor antagonist</fullName>
    </recommendedName>
</protein>
<comment type="caution">
    <text evidence="4">The sequence shown here is derived from an EMBL/GenBank/DDBJ whole genome shotgun (WGS) entry which is preliminary data.</text>
</comment>
<proteinExistence type="inferred from homology"/>
<dbReference type="PANTHER" id="PTHR33495">
    <property type="entry name" value="ANTI-SIGMA FACTOR ANTAGONIST TM_1081-RELATED-RELATED"/>
    <property type="match status" value="1"/>
</dbReference>
<feature type="domain" description="STAS" evidence="3">
    <location>
        <begin position="20"/>
        <end position="117"/>
    </location>
</feature>
<dbReference type="InterPro" id="IPR002645">
    <property type="entry name" value="STAS_dom"/>
</dbReference>
<evidence type="ECO:0000256" key="1">
    <source>
        <dbReference type="ARBA" id="ARBA00009013"/>
    </source>
</evidence>
<dbReference type="Proteomes" id="UP001589568">
    <property type="component" value="Unassembled WGS sequence"/>
</dbReference>
<name>A0ABV5P3S4_9ACTN</name>
<evidence type="ECO:0000313" key="4">
    <source>
        <dbReference type="EMBL" id="MFB9477205.1"/>
    </source>
</evidence>
<dbReference type="PANTHER" id="PTHR33495:SF2">
    <property type="entry name" value="ANTI-SIGMA FACTOR ANTAGONIST TM_1081-RELATED"/>
    <property type="match status" value="1"/>
</dbReference>
<gene>
    <name evidence="4" type="ORF">ACFFR3_47585</name>
</gene>
<dbReference type="InterPro" id="IPR003658">
    <property type="entry name" value="Anti-sigma_ant"/>
</dbReference>
<dbReference type="Gene3D" id="3.30.750.24">
    <property type="entry name" value="STAS domain"/>
    <property type="match status" value="1"/>
</dbReference>
<dbReference type="InterPro" id="IPR036513">
    <property type="entry name" value="STAS_dom_sf"/>
</dbReference>
<dbReference type="PROSITE" id="PS50801">
    <property type="entry name" value="STAS"/>
    <property type="match status" value="1"/>
</dbReference>